<keyword evidence="3 9" id="KW-0547">Nucleotide-binding</keyword>
<comment type="catalytic activity">
    <reaction evidence="6">
        <text>L-threonyl-[protein] + ATP = O-phospho-L-threonyl-[protein] + ADP + H(+)</text>
        <dbReference type="Rhea" id="RHEA:46608"/>
        <dbReference type="Rhea" id="RHEA-COMP:11060"/>
        <dbReference type="Rhea" id="RHEA-COMP:11605"/>
        <dbReference type="ChEBI" id="CHEBI:15378"/>
        <dbReference type="ChEBI" id="CHEBI:30013"/>
        <dbReference type="ChEBI" id="CHEBI:30616"/>
        <dbReference type="ChEBI" id="CHEBI:61977"/>
        <dbReference type="ChEBI" id="CHEBI:456216"/>
        <dbReference type="EC" id="2.7.11.24"/>
    </reaction>
    <physiologicalReaction direction="left-to-right" evidence="6">
        <dbReference type="Rhea" id="RHEA:46609"/>
    </physiologicalReaction>
</comment>
<feature type="compositionally biased region" description="Pro residues" evidence="10">
    <location>
        <begin position="9"/>
        <end position="28"/>
    </location>
</feature>
<feature type="compositionally biased region" description="Polar residues" evidence="10">
    <location>
        <begin position="379"/>
        <end position="392"/>
    </location>
</feature>
<dbReference type="InterPro" id="IPR050538">
    <property type="entry name" value="MAP_kinase_kinase_kinase"/>
</dbReference>
<dbReference type="PROSITE" id="PS00108">
    <property type="entry name" value="PROTEIN_KINASE_ST"/>
    <property type="match status" value="1"/>
</dbReference>
<evidence type="ECO:0000256" key="10">
    <source>
        <dbReference type="SAM" id="MobiDB-lite"/>
    </source>
</evidence>
<reference evidence="12" key="1">
    <citation type="submission" date="2021-07" db="EMBL/GenBank/DDBJ databases">
        <authorList>
            <person name="Branca A.L. A."/>
        </authorList>
    </citation>
    <scope>NUCLEOTIDE SEQUENCE</scope>
</reference>
<sequence length="1616" mass="176160">MDGRQQYVPGPPPPSQAHMNLPPPPPRHPSAQAPTLVPPPPPGPPPGATYGAPTGWQQSWGRQPVNPGFPPPPPPPLAAQNQHLAYGRPPAQLSIVPPRHDHQPLTSATYIPGHDTIGVGIPGLFDPHARAPYDPYAHNTAERQRMNLSQMHDHVNTSGPYKPDPNLPQTPGGRTMAPYALHGNIHELSHNDSPQPHGTPQATEIVKSSSHRHNNSNASLGGLSHSEAAIQWPLDRVLIWLARNGFSNDWQETFKSLELQGADFLELGLGAGGRGNLGKMHQVVYPQLAKEVGLNGKKWEPSRERDEGKRMRKLIRQIHDNSQDCTVSTPLNQTQPPATAFPENSTGYFAHHFPEPRSAGPVPGVNDVSPEHLSALQASSNHNQKPTGQRSVTMPVPTGHDSPRYESPRYDSPAKETSHWLRSDYSRNALAGINSDHRRQSPSVGSETGTFQSSSLRPQDSPQSGSPALQHISPNYAAFSSSAGDLSLKYDHSRGNSTDSINGMGRGTTGRYYDSRRPAQEGARPSPYDASGRQSSGETPSSYSKDHGKGFFSNLLKKKAHRANDSSHPSPDHHDDSSPTTSPETRPNEAYLPYSKPGFNASDMSVGERPSTSPTKSKKWVFVTMDGSNFRLIDITEMDSVEAMRVGICQNIGVDWTSAQIYLTEPGQTEHEDAMSDTTLTHTRRSKSDAYGSLKLFVRGTSSQHMTPHTPRFDGLGVSFPDKLNLSPTATHHQVHRKPLDEDALHRISPHRTVPDSPSLGSRQSTLKASNVKTPSADVAPDTTQASEPDKADLLARHEEHMREVERKQKQYLQSKMQQPQHNKNAYGDTGYRRNEVIDFDTPRISPYDEKKGESLVPFRKPPMAPIESNTLTKVNSLSRRPTTRESRPQQSAPTHGLGAAIASVGRITSAIGTPLPSVPAPSTPATDSRNSASSESDHPGTLDSAGTFSSRTTLGRSHNHCHTFGLLAFANLQLDSSRPSSNHTTETEKSSVSFANQSPEKPSHDQPRPGLQSRKSFGPEFDFEENPVSFQRTPQTQEDTESDSDDDSDDGLFQVRPSRAQEEKNVAPNEPEPEKKSERPSLTLNTKNQLKPSHSVRFKSPSTAGHSASGASDSRGPFSSTRGPVSPEDERPGPRRDSFAPDVWASRPAVEGVIDHLDDFFPDVDLDAPYLDEPASPSIRANADHDAGFRDKKESHPPVPQPIPNAANSQNADGATVWPSGSDIVAKRSIARGGGGGGLGRMKSIRQVAQGANRTKSVNASGPQRSGDLLRRKSTKMFGAKIMQIRPRPGSRISQLDPIPQNSNQVAPNTGVVPQRQPTFRIIRGQLIGKGTYGRVYLGMNADNGEVLAVKLVEINPRIAGTDKDRIKEMVAALDQEIDTMQHLEHPNIVQYLGCERGEFSISIYLEYISGGSVGSCLRKHGKFEESVVRSLTRQTLGGLAYLHDKGILHRDLKADNILLDLDGTCKISDFGISKKTDDIYGNDSSNSMQGSVFWMAPEVIQSQGQGYSAKVDIWSLGCVVLEMFAGRRPWSKEEAIGAIFKLGSLSQAPPIPDDVSMNISPAALAFMYDCFTIDSAERPTAGTLLTRHPFCESDATYDFLDTELHAKIRTPAPA</sequence>
<evidence type="ECO:0000256" key="2">
    <source>
        <dbReference type="ARBA" id="ARBA00022679"/>
    </source>
</evidence>
<dbReference type="SUPFAM" id="SSF56112">
    <property type="entry name" value="Protein kinase-like (PK-like)"/>
    <property type="match status" value="1"/>
</dbReference>
<feature type="region of interest" description="Disordered" evidence="10">
    <location>
        <begin position="379"/>
        <end position="421"/>
    </location>
</feature>
<protein>
    <recommendedName>
        <fullName evidence="8">Mitogen-activated protein kinase kinae kinase bck1</fullName>
        <ecNumber evidence="1">2.7.11.24</ecNumber>
    </recommendedName>
</protein>
<dbReference type="PANTHER" id="PTHR48016:SF48">
    <property type="entry name" value="SERINE_THREONINE-PROTEIN KINASE BCK1_SLK1_SSP31"/>
    <property type="match status" value="1"/>
</dbReference>
<comment type="catalytic activity">
    <reaction evidence="7">
        <text>L-seryl-[protein] + ATP = O-phospho-L-seryl-[protein] + ADP + H(+)</text>
        <dbReference type="Rhea" id="RHEA:17989"/>
        <dbReference type="Rhea" id="RHEA-COMP:9863"/>
        <dbReference type="Rhea" id="RHEA-COMP:11604"/>
        <dbReference type="ChEBI" id="CHEBI:15378"/>
        <dbReference type="ChEBI" id="CHEBI:29999"/>
        <dbReference type="ChEBI" id="CHEBI:30616"/>
        <dbReference type="ChEBI" id="CHEBI:83421"/>
        <dbReference type="ChEBI" id="CHEBI:456216"/>
        <dbReference type="EC" id="2.7.11.24"/>
    </reaction>
    <physiologicalReaction direction="left-to-right" evidence="7">
        <dbReference type="Rhea" id="RHEA:17990"/>
    </physiologicalReaction>
</comment>
<keyword evidence="5 9" id="KW-0067">ATP-binding</keyword>
<feature type="compositionally biased region" description="Polar residues" evidence="10">
    <location>
        <begin position="1101"/>
        <end position="1124"/>
    </location>
</feature>
<evidence type="ECO:0000256" key="6">
    <source>
        <dbReference type="ARBA" id="ARBA00047919"/>
    </source>
</evidence>
<evidence type="ECO:0000256" key="9">
    <source>
        <dbReference type="PROSITE-ProRule" id="PRU10141"/>
    </source>
</evidence>
<dbReference type="InterPro" id="IPR000719">
    <property type="entry name" value="Prot_kinase_dom"/>
</dbReference>
<accession>A0A9W4NXT1</accession>
<dbReference type="InterPro" id="IPR017441">
    <property type="entry name" value="Protein_kinase_ATP_BS"/>
</dbReference>
<feature type="domain" description="Protein kinase" evidence="11">
    <location>
        <begin position="1323"/>
        <end position="1593"/>
    </location>
</feature>
<feature type="compositionally biased region" description="Pro residues" evidence="10">
    <location>
        <begin position="67"/>
        <end position="76"/>
    </location>
</feature>
<feature type="region of interest" description="Disordered" evidence="10">
    <location>
        <begin position="749"/>
        <end position="789"/>
    </location>
</feature>
<evidence type="ECO:0000256" key="5">
    <source>
        <dbReference type="ARBA" id="ARBA00022840"/>
    </source>
</evidence>
<feature type="region of interest" description="Disordered" evidence="10">
    <location>
        <begin position="186"/>
        <end position="221"/>
    </location>
</feature>
<dbReference type="Gene3D" id="1.10.510.10">
    <property type="entry name" value="Transferase(Phosphotransferase) domain 1"/>
    <property type="match status" value="1"/>
</dbReference>
<dbReference type="PROSITE" id="PS00107">
    <property type="entry name" value="PROTEIN_KINASE_ATP"/>
    <property type="match status" value="1"/>
</dbReference>
<feature type="compositionally biased region" description="Basic and acidic residues" evidence="10">
    <location>
        <begin position="1129"/>
        <end position="1140"/>
    </location>
</feature>
<feature type="compositionally biased region" description="Polar residues" evidence="10">
    <location>
        <begin position="977"/>
        <end position="1001"/>
    </location>
</feature>
<feature type="compositionally biased region" description="Polar residues" evidence="10">
    <location>
        <begin position="924"/>
        <end position="935"/>
    </location>
</feature>
<keyword evidence="2" id="KW-0808">Transferase</keyword>
<feature type="region of interest" description="Disordered" evidence="10">
    <location>
        <begin position="1"/>
        <end position="76"/>
    </location>
</feature>
<dbReference type="Proteomes" id="UP001152592">
    <property type="component" value="Unassembled WGS sequence"/>
</dbReference>
<keyword evidence="4" id="KW-0418">Kinase</keyword>
<evidence type="ECO:0000256" key="3">
    <source>
        <dbReference type="ARBA" id="ARBA00022741"/>
    </source>
</evidence>
<dbReference type="InterPro" id="IPR008271">
    <property type="entry name" value="Ser/Thr_kinase_AS"/>
</dbReference>
<dbReference type="OrthoDB" id="14970at2759"/>
<feature type="compositionally biased region" description="Polar residues" evidence="10">
    <location>
        <begin position="759"/>
        <end position="774"/>
    </location>
</feature>
<comment type="caution">
    <text evidence="12">The sequence shown here is derived from an EMBL/GenBank/DDBJ whole genome shotgun (WGS) entry which is preliminary data.</text>
</comment>
<evidence type="ECO:0000256" key="7">
    <source>
        <dbReference type="ARBA" id="ARBA00048130"/>
    </source>
</evidence>
<feature type="compositionally biased region" description="Pro residues" evidence="10">
    <location>
        <begin position="36"/>
        <end position="47"/>
    </location>
</feature>
<dbReference type="SMART" id="SM00220">
    <property type="entry name" value="S_TKc"/>
    <property type="match status" value="1"/>
</dbReference>
<feature type="region of interest" description="Disordered" evidence="10">
    <location>
        <begin position="977"/>
        <end position="1144"/>
    </location>
</feature>
<evidence type="ECO:0000313" key="13">
    <source>
        <dbReference type="Proteomes" id="UP001152592"/>
    </source>
</evidence>
<feature type="compositionally biased region" description="Polar residues" evidence="10">
    <location>
        <begin position="532"/>
        <end position="543"/>
    </location>
</feature>
<dbReference type="GO" id="GO:0004707">
    <property type="term" value="F:MAP kinase activity"/>
    <property type="evidence" value="ECO:0007669"/>
    <property type="project" value="UniProtKB-EC"/>
</dbReference>
<proteinExistence type="predicted"/>
<feature type="compositionally biased region" description="Polar residues" evidence="10">
    <location>
        <begin position="441"/>
        <end position="467"/>
    </location>
</feature>
<feature type="region of interest" description="Disordered" evidence="10">
    <location>
        <begin position="490"/>
        <end position="616"/>
    </location>
</feature>
<feature type="compositionally biased region" description="Acidic residues" evidence="10">
    <location>
        <begin position="1039"/>
        <end position="1051"/>
    </location>
</feature>
<dbReference type="PANTHER" id="PTHR48016">
    <property type="entry name" value="MAP KINASE KINASE KINASE SSK2-RELATED-RELATED"/>
    <property type="match status" value="1"/>
</dbReference>
<feature type="binding site" evidence="9">
    <location>
        <position position="1352"/>
    </location>
    <ligand>
        <name>ATP</name>
        <dbReference type="ChEBI" id="CHEBI:30616"/>
    </ligand>
</feature>
<feature type="compositionally biased region" description="Polar residues" evidence="10">
    <location>
        <begin position="1083"/>
        <end position="1093"/>
    </location>
</feature>
<evidence type="ECO:0000256" key="4">
    <source>
        <dbReference type="ARBA" id="ARBA00022777"/>
    </source>
</evidence>
<dbReference type="Pfam" id="PF00069">
    <property type="entry name" value="Pkinase"/>
    <property type="match status" value="1"/>
</dbReference>
<dbReference type="FunFam" id="1.10.510.10:FF:000182">
    <property type="entry name" value="MAP kinase kinase kinase mkh1"/>
    <property type="match status" value="1"/>
</dbReference>
<feature type="region of interest" description="Disordered" evidence="10">
    <location>
        <begin position="1189"/>
        <end position="1215"/>
    </location>
</feature>
<dbReference type="InterPro" id="IPR011009">
    <property type="entry name" value="Kinase-like_dom_sf"/>
</dbReference>
<dbReference type="CDD" id="cd06629">
    <property type="entry name" value="STKc_Bck1_like"/>
    <property type="match status" value="1"/>
</dbReference>
<feature type="compositionally biased region" description="Basic and acidic residues" evidence="10">
    <location>
        <begin position="401"/>
        <end position="421"/>
    </location>
</feature>
<feature type="region of interest" description="Disordered" evidence="10">
    <location>
        <begin position="433"/>
        <end position="471"/>
    </location>
</feature>
<evidence type="ECO:0000313" key="12">
    <source>
        <dbReference type="EMBL" id="CAG8424324.1"/>
    </source>
</evidence>
<dbReference type="PROSITE" id="PS50011">
    <property type="entry name" value="PROTEIN_KINASE_DOM"/>
    <property type="match status" value="1"/>
</dbReference>
<dbReference type="GO" id="GO:0005524">
    <property type="term" value="F:ATP binding"/>
    <property type="evidence" value="ECO:0007669"/>
    <property type="project" value="UniProtKB-UniRule"/>
</dbReference>
<evidence type="ECO:0000256" key="1">
    <source>
        <dbReference type="ARBA" id="ARBA00012411"/>
    </source>
</evidence>
<feature type="compositionally biased region" description="Polar residues" evidence="10">
    <location>
        <begin position="811"/>
        <end position="824"/>
    </location>
</feature>
<evidence type="ECO:0000259" key="11">
    <source>
        <dbReference type="PROSITE" id="PS50011"/>
    </source>
</evidence>
<gene>
    <name evidence="12" type="ORF">PSALAMII_LOCUS10081</name>
</gene>
<feature type="compositionally biased region" description="Polar residues" evidence="10">
    <location>
        <begin position="191"/>
        <end position="202"/>
    </location>
</feature>
<evidence type="ECO:0000256" key="8">
    <source>
        <dbReference type="ARBA" id="ARBA00068103"/>
    </source>
</evidence>
<feature type="region of interest" description="Disordered" evidence="10">
    <location>
        <begin position="913"/>
        <end position="952"/>
    </location>
</feature>
<name>A0A9W4NXT1_9EURO</name>
<feature type="compositionally biased region" description="Polar residues" evidence="10">
    <location>
        <begin position="868"/>
        <end position="881"/>
    </location>
</feature>
<dbReference type="EMBL" id="CAJVPD010000287">
    <property type="protein sequence ID" value="CAG8424324.1"/>
    <property type="molecule type" value="Genomic_DNA"/>
</dbReference>
<feature type="region of interest" description="Disordered" evidence="10">
    <location>
        <begin position="803"/>
        <end position="898"/>
    </location>
</feature>
<feature type="compositionally biased region" description="Basic and acidic residues" evidence="10">
    <location>
        <begin position="562"/>
        <end position="577"/>
    </location>
</feature>
<organism evidence="12 13">
    <name type="scientific">Penicillium salamii</name>
    <dbReference type="NCBI Taxonomy" id="1612424"/>
    <lineage>
        <taxon>Eukaryota</taxon>
        <taxon>Fungi</taxon>
        <taxon>Dikarya</taxon>
        <taxon>Ascomycota</taxon>
        <taxon>Pezizomycotina</taxon>
        <taxon>Eurotiomycetes</taxon>
        <taxon>Eurotiomycetidae</taxon>
        <taxon>Eurotiales</taxon>
        <taxon>Aspergillaceae</taxon>
        <taxon>Penicillium</taxon>
    </lineage>
</organism>
<dbReference type="EC" id="2.7.11.24" evidence="1"/>